<accession>A0A9X4SBP8</accession>
<organism evidence="1 2">
    <name type="scientific">Hydrogenophaga taeniospiralis CCUG 15921</name>
    <dbReference type="NCBI Taxonomy" id="1281780"/>
    <lineage>
        <taxon>Bacteria</taxon>
        <taxon>Pseudomonadati</taxon>
        <taxon>Pseudomonadota</taxon>
        <taxon>Betaproteobacteria</taxon>
        <taxon>Burkholderiales</taxon>
        <taxon>Comamonadaceae</taxon>
        <taxon>Hydrogenophaga</taxon>
    </lineage>
</organism>
<keyword evidence="2" id="KW-1185">Reference proteome</keyword>
<protein>
    <submittedName>
        <fullName evidence="1">Type III secretion protein HrpB1</fullName>
    </submittedName>
</protein>
<reference evidence="1" key="1">
    <citation type="submission" date="2013-01" db="EMBL/GenBank/DDBJ databases">
        <title>Genome draft of Hydrogenophaga taeniospiralis 2K1.</title>
        <authorList>
            <person name="Gomila M."/>
            <person name="Lalucat J."/>
        </authorList>
    </citation>
    <scope>NUCLEOTIDE SEQUENCE</scope>
    <source>
        <strain evidence="1">CCUG 15921</strain>
    </source>
</reference>
<dbReference type="AlphaFoldDB" id="A0A9X4SBP8"/>
<evidence type="ECO:0000313" key="2">
    <source>
        <dbReference type="Proteomes" id="UP001152876"/>
    </source>
</evidence>
<gene>
    <name evidence="1" type="ORF">H010_20631</name>
</gene>
<dbReference type="RefSeq" id="WP_423785903.1">
    <property type="nucleotide sequence ID" value="NZ_AOGK01000024.1"/>
</dbReference>
<dbReference type="Proteomes" id="UP001152876">
    <property type="component" value="Unassembled WGS sequence"/>
</dbReference>
<dbReference type="EMBL" id="AOGK01000024">
    <property type="protein sequence ID" value="MDG5977674.1"/>
    <property type="molecule type" value="Genomic_DNA"/>
</dbReference>
<comment type="caution">
    <text evidence="1">The sequence shown here is derived from an EMBL/GenBank/DDBJ whole genome shotgun (WGS) entry which is preliminary data.</text>
</comment>
<dbReference type="InterPro" id="IPR013394">
    <property type="entry name" value="T3SS_HrpB1/HrpK"/>
</dbReference>
<sequence length="83" mass="9354">MDPFFTRKPFIAALIEVISCAISHNRLDDAEAVLAGVRVLRPRLAELDTFEAWIAIKRGHWQDAIRTLHKLDASAQNWSLGKA</sequence>
<proteinExistence type="predicted"/>
<evidence type="ECO:0000313" key="1">
    <source>
        <dbReference type="EMBL" id="MDG5977674.1"/>
    </source>
</evidence>
<name>A0A9X4SBP8_9BURK</name>
<dbReference type="Pfam" id="PF09613">
    <property type="entry name" value="HrpB1_HrpK"/>
    <property type="match status" value="1"/>
</dbReference>